<dbReference type="EMBL" id="LNCD01000120">
    <property type="protein sequence ID" value="KWV44860.1"/>
    <property type="molecule type" value="Genomic_DNA"/>
</dbReference>
<organism evidence="1 2">
    <name type="scientific">Rhizobium altiplani</name>
    <dbReference type="NCBI Taxonomy" id="1864509"/>
    <lineage>
        <taxon>Bacteria</taxon>
        <taxon>Pseudomonadati</taxon>
        <taxon>Pseudomonadota</taxon>
        <taxon>Alphaproteobacteria</taxon>
        <taxon>Hyphomicrobiales</taxon>
        <taxon>Rhizobiaceae</taxon>
        <taxon>Rhizobium/Agrobacterium group</taxon>
        <taxon>Rhizobium</taxon>
    </lineage>
</organism>
<accession>A0A109J9K3</accession>
<proteinExistence type="predicted"/>
<dbReference type="InterPro" id="IPR009297">
    <property type="entry name" value="DUF952"/>
</dbReference>
<dbReference type="PANTHER" id="PTHR34129">
    <property type="entry name" value="BLR1139 PROTEIN"/>
    <property type="match status" value="1"/>
</dbReference>
<reference evidence="1 2" key="1">
    <citation type="submission" date="2015-11" db="EMBL/GenBank/DDBJ databases">
        <title>Draft Genome Sequence of the Strain BR 10423 (Rhizobium sp.) isolated from nodules of Mimosa pudica.</title>
        <authorList>
            <person name="Barauna A.C."/>
            <person name="Zilli J.E."/>
            <person name="Simoes-Araujo J.L."/>
            <person name="Reis V.M."/>
            <person name="James E.K."/>
            <person name="Reis F.B.Jr."/>
            <person name="Rouws L.F."/>
            <person name="Passos S.R."/>
            <person name="Gois S.R."/>
        </authorList>
    </citation>
    <scope>NUCLEOTIDE SEQUENCE [LARGE SCALE GENOMIC DNA]</scope>
    <source>
        <strain evidence="1 2">BR10423</strain>
    </source>
</reference>
<keyword evidence="2" id="KW-1185">Reference proteome</keyword>
<gene>
    <name evidence="1" type="ORF">AS026_01750</name>
</gene>
<name>A0A109J9K3_9HYPH</name>
<dbReference type="Pfam" id="PF06108">
    <property type="entry name" value="DUF952"/>
    <property type="match status" value="1"/>
</dbReference>
<sequence>MDITAALRQSPGKTSHSEVIMTLTPTLYKIVTETLWQEARGAGVFRGAPIDLTDGYIHFSTAAQVRQTAALHFAGQAGLLLVAVDSSKFGDELVFEPSRGGALFPHLYAELPMSAVLWEAPLPLDVAGQHLFPDLAP</sequence>
<dbReference type="Proteomes" id="UP000068164">
    <property type="component" value="Unassembled WGS sequence"/>
</dbReference>
<evidence type="ECO:0008006" key="3">
    <source>
        <dbReference type="Google" id="ProtNLM"/>
    </source>
</evidence>
<evidence type="ECO:0000313" key="2">
    <source>
        <dbReference type="Proteomes" id="UP000068164"/>
    </source>
</evidence>
<dbReference type="OrthoDB" id="9799937at2"/>
<dbReference type="AlphaFoldDB" id="A0A109J9K3"/>
<comment type="caution">
    <text evidence="1">The sequence shown here is derived from an EMBL/GenBank/DDBJ whole genome shotgun (WGS) entry which is preliminary data.</text>
</comment>
<evidence type="ECO:0000313" key="1">
    <source>
        <dbReference type="EMBL" id="KWV44860.1"/>
    </source>
</evidence>
<dbReference type="Gene3D" id="3.20.170.20">
    <property type="entry name" value="Protein of unknown function DUF952"/>
    <property type="match status" value="1"/>
</dbReference>
<dbReference type="PANTHER" id="PTHR34129:SF1">
    <property type="entry name" value="DUF952 DOMAIN-CONTAINING PROTEIN"/>
    <property type="match status" value="1"/>
</dbReference>
<dbReference type="SUPFAM" id="SSF56399">
    <property type="entry name" value="ADP-ribosylation"/>
    <property type="match status" value="1"/>
</dbReference>
<protein>
    <recommendedName>
        <fullName evidence="3">Dihydroorotate dehydrogenase</fullName>
    </recommendedName>
</protein>